<dbReference type="RefSeq" id="WP_209746990.1">
    <property type="nucleotide sequence ID" value="NZ_JBHSMH010000113.1"/>
</dbReference>
<dbReference type="Gene3D" id="3.40.50.720">
    <property type="entry name" value="NAD(P)-binding Rossmann-like Domain"/>
    <property type="match status" value="1"/>
</dbReference>
<gene>
    <name evidence="4" type="ORF">ACFPPD_25100</name>
</gene>
<evidence type="ECO:0000256" key="1">
    <source>
        <dbReference type="SAM" id="MobiDB-lite"/>
    </source>
</evidence>
<feature type="domain" description="XdhC Rossmann" evidence="3">
    <location>
        <begin position="186"/>
        <end position="320"/>
    </location>
</feature>
<dbReference type="EMBL" id="JBHSMH010000113">
    <property type="protein sequence ID" value="MFC5471961.1"/>
    <property type="molecule type" value="Genomic_DNA"/>
</dbReference>
<reference evidence="5" key="1">
    <citation type="journal article" date="2019" name="Int. J. Syst. Evol. Microbiol.">
        <title>The Global Catalogue of Microorganisms (GCM) 10K type strain sequencing project: providing services to taxonomists for standard genome sequencing and annotation.</title>
        <authorList>
            <consortium name="The Broad Institute Genomics Platform"/>
            <consortium name="The Broad Institute Genome Sequencing Center for Infectious Disease"/>
            <person name="Wu L."/>
            <person name="Ma J."/>
        </authorList>
    </citation>
    <scope>NUCLEOTIDE SEQUENCE [LARGE SCALE GENOMIC DNA]</scope>
    <source>
        <strain evidence="5">CCUG 57113</strain>
    </source>
</reference>
<protein>
    <submittedName>
        <fullName evidence="4">XdhC family protein</fullName>
    </submittedName>
</protein>
<dbReference type="PANTHER" id="PTHR30388">
    <property type="entry name" value="ALDEHYDE OXIDOREDUCTASE MOLYBDENUM COFACTOR ASSEMBLY PROTEIN"/>
    <property type="match status" value="1"/>
</dbReference>
<dbReference type="InterPro" id="IPR027051">
    <property type="entry name" value="XdhC_Rossmann_dom"/>
</dbReference>
<dbReference type="Pfam" id="PF13478">
    <property type="entry name" value="XdhC_C"/>
    <property type="match status" value="1"/>
</dbReference>
<dbReference type="PANTHER" id="PTHR30388:SF6">
    <property type="entry name" value="XANTHINE DEHYDROGENASE SUBUNIT A-RELATED"/>
    <property type="match status" value="1"/>
</dbReference>
<name>A0ABW0M539_9BACL</name>
<dbReference type="InterPro" id="IPR052698">
    <property type="entry name" value="MoCofactor_Util/Proc"/>
</dbReference>
<proteinExistence type="predicted"/>
<evidence type="ECO:0000259" key="3">
    <source>
        <dbReference type="Pfam" id="PF13478"/>
    </source>
</evidence>
<accession>A0ABW0M539</accession>
<comment type="caution">
    <text evidence="4">The sequence shown here is derived from an EMBL/GenBank/DDBJ whole genome shotgun (WGS) entry which is preliminary data.</text>
</comment>
<evidence type="ECO:0000313" key="5">
    <source>
        <dbReference type="Proteomes" id="UP001596105"/>
    </source>
</evidence>
<organism evidence="4 5">
    <name type="scientific">Cohnella suwonensis</name>
    <dbReference type="NCBI Taxonomy" id="696072"/>
    <lineage>
        <taxon>Bacteria</taxon>
        <taxon>Bacillati</taxon>
        <taxon>Bacillota</taxon>
        <taxon>Bacilli</taxon>
        <taxon>Bacillales</taxon>
        <taxon>Paenibacillaceae</taxon>
        <taxon>Cohnella</taxon>
    </lineage>
</organism>
<dbReference type="Proteomes" id="UP001596105">
    <property type="component" value="Unassembled WGS sequence"/>
</dbReference>
<feature type="domain" description="XdhC- CoxI" evidence="2">
    <location>
        <begin position="13"/>
        <end position="77"/>
    </location>
</feature>
<sequence>MDGYNVLSYAFRVGKPAVLATIVETEGHSYRKPGASMLLLPDGGTIGSLSPGCLEADLSARAGELLETGEAEIVAYDLRPEQDVVWGDAIGCGGIIRIVLEPLGAARLEALTRVYEEVEAGTTVEWLRYPAGKSFDDGFRLLSSDSRPSARERTGRKEPSGPRRDAVRETGRSPLFSTLFRPRPRLFVFGADDGTVPIARLAALSGFRVAIGDWRRSLCEERRFPGAGFAVGTAEEIAGELKLASSDYVLICGHQLRKDREMLEKLLPLKPPFVGIMGSRGRVGQLLDGLDGAEGIHAPVGLDIGADGPEEIAVSVVAQLIQTRNARTKLRGESAIAYRGHLFGGGAKQQNVGAEAYLGACAR</sequence>
<dbReference type="InterPro" id="IPR003777">
    <property type="entry name" value="XdhC_CoxI"/>
</dbReference>
<feature type="region of interest" description="Disordered" evidence="1">
    <location>
        <begin position="143"/>
        <end position="168"/>
    </location>
</feature>
<keyword evidence="5" id="KW-1185">Reference proteome</keyword>
<dbReference type="Pfam" id="PF02625">
    <property type="entry name" value="XdhC_CoxI"/>
    <property type="match status" value="1"/>
</dbReference>
<feature type="compositionally biased region" description="Basic and acidic residues" evidence="1">
    <location>
        <begin position="148"/>
        <end position="168"/>
    </location>
</feature>
<evidence type="ECO:0000313" key="4">
    <source>
        <dbReference type="EMBL" id="MFC5471961.1"/>
    </source>
</evidence>
<evidence type="ECO:0000259" key="2">
    <source>
        <dbReference type="Pfam" id="PF02625"/>
    </source>
</evidence>